<dbReference type="EMBL" id="AP005918">
    <property type="protein sequence ID" value="BAD10702.1"/>
    <property type="molecule type" value="Genomic_DNA"/>
</dbReference>
<proteinExistence type="predicted"/>
<organism evidence="2 3">
    <name type="scientific">Oryza sativa subsp. japonica</name>
    <name type="common">Rice</name>
    <dbReference type="NCBI Taxonomy" id="39947"/>
    <lineage>
        <taxon>Eukaryota</taxon>
        <taxon>Viridiplantae</taxon>
        <taxon>Streptophyta</taxon>
        <taxon>Embryophyta</taxon>
        <taxon>Tracheophyta</taxon>
        <taxon>Spermatophyta</taxon>
        <taxon>Magnoliopsida</taxon>
        <taxon>Liliopsida</taxon>
        <taxon>Poales</taxon>
        <taxon>Poaceae</taxon>
        <taxon>BOP clade</taxon>
        <taxon>Oryzoideae</taxon>
        <taxon>Oryzeae</taxon>
        <taxon>Oryzinae</taxon>
        <taxon>Oryza</taxon>
        <taxon>Oryza sativa</taxon>
    </lineage>
</organism>
<protein>
    <submittedName>
        <fullName evidence="2">Uncharacterized protein</fullName>
    </submittedName>
</protein>
<accession>Q6YTT9</accession>
<reference evidence="1" key="1">
    <citation type="submission" date="2001-09" db="EMBL/GenBank/DDBJ databases">
        <title>Oryza sativa nipponbare(GA3) genomic DNA, chromosome 8, BAC clone:OJ1111_H02.</title>
        <authorList>
            <person name="Sasaki T."/>
            <person name="Matsumoto T."/>
            <person name="Yamamoto K."/>
        </authorList>
    </citation>
    <scope>NUCLEOTIDE SEQUENCE</scope>
</reference>
<reference evidence="3" key="3">
    <citation type="journal article" date="2005" name="Nature">
        <title>The map-based sequence of the rice genome.</title>
        <authorList>
            <consortium name="International rice genome sequencing project (IRGSP)"/>
            <person name="Matsumoto T."/>
            <person name="Wu J."/>
            <person name="Kanamori H."/>
            <person name="Katayose Y."/>
            <person name="Fujisawa M."/>
            <person name="Namiki N."/>
            <person name="Mizuno H."/>
            <person name="Yamamoto K."/>
            <person name="Antonio B.A."/>
            <person name="Baba T."/>
            <person name="Sakata K."/>
            <person name="Nagamura Y."/>
            <person name="Aoki H."/>
            <person name="Arikawa K."/>
            <person name="Arita K."/>
            <person name="Bito T."/>
            <person name="Chiden Y."/>
            <person name="Fujitsuka N."/>
            <person name="Fukunaka R."/>
            <person name="Hamada M."/>
            <person name="Harada C."/>
            <person name="Hayashi A."/>
            <person name="Hijishita S."/>
            <person name="Honda M."/>
            <person name="Hosokawa S."/>
            <person name="Ichikawa Y."/>
            <person name="Idonuma A."/>
            <person name="Iijima M."/>
            <person name="Ikeda M."/>
            <person name="Ikeno M."/>
            <person name="Ito K."/>
            <person name="Ito S."/>
            <person name="Ito T."/>
            <person name="Ito Y."/>
            <person name="Ito Y."/>
            <person name="Iwabuchi A."/>
            <person name="Kamiya K."/>
            <person name="Karasawa W."/>
            <person name="Kurita K."/>
            <person name="Katagiri S."/>
            <person name="Kikuta A."/>
            <person name="Kobayashi H."/>
            <person name="Kobayashi N."/>
            <person name="Machita K."/>
            <person name="Maehara T."/>
            <person name="Masukawa M."/>
            <person name="Mizubayashi T."/>
            <person name="Mukai Y."/>
            <person name="Nagasaki H."/>
            <person name="Nagata Y."/>
            <person name="Naito S."/>
            <person name="Nakashima M."/>
            <person name="Nakama Y."/>
            <person name="Nakamichi Y."/>
            <person name="Nakamura M."/>
            <person name="Meguro A."/>
            <person name="Negishi M."/>
            <person name="Ohta I."/>
            <person name="Ohta T."/>
            <person name="Okamoto M."/>
            <person name="Ono N."/>
            <person name="Saji S."/>
            <person name="Sakaguchi M."/>
            <person name="Sakai K."/>
            <person name="Shibata M."/>
            <person name="Shimokawa T."/>
            <person name="Song J."/>
            <person name="Takazaki Y."/>
            <person name="Terasawa K."/>
            <person name="Tsugane M."/>
            <person name="Tsuji K."/>
            <person name="Ueda S."/>
            <person name="Waki K."/>
            <person name="Yamagata H."/>
            <person name="Yamamoto M."/>
            <person name="Yamamoto S."/>
            <person name="Yamane H."/>
            <person name="Yoshiki S."/>
            <person name="Yoshihara R."/>
            <person name="Yukawa K."/>
            <person name="Zhong H."/>
            <person name="Yano M."/>
            <person name="Yuan Q."/>
            <person name="Ouyang S."/>
            <person name="Liu J."/>
            <person name="Jones K.M."/>
            <person name="Gansberger K."/>
            <person name="Moffat K."/>
            <person name="Hill J."/>
            <person name="Bera J."/>
            <person name="Fadrosh D."/>
            <person name="Jin S."/>
            <person name="Johri S."/>
            <person name="Kim M."/>
            <person name="Overton L."/>
            <person name="Reardon M."/>
            <person name="Tsitrin T."/>
            <person name="Vuong H."/>
            <person name="Weaver B."/>
            <person name="Ciecko A."/>
            <person name="Tallon L."/>
            <person name="Jackson J."/>
            <person name="Pai G."/>
            <person name="Aken S.V."/>
            <person name="Utterback T."/>
            <person name="Reidmuller S."/>
            <person name="Feldblyum T."/>
            <person name="Hsiao J."/>
            <person name="Zismann V."/>
            <person name="Iobst S."/>
            <person name="de Vazeille A.R."/>
            <person name="Buell C.R."/>
            <person name="Ying K."/>
            <person name="Li Y."/>
            <person name="Lu T."/>
            <person name="Huang Y."/>
            <person name="Zhao Q."/>
            <person name="Feng Q."/>
            <person name="Zhang L."/>
            <person name="Zhu J."/>
            <person name="Weng Q."/>
            <person name="Mu J."/>
            <person name="Lu Y."/>
            <person name="Fan D."/>
            <person name="Liu Y."/>
            <person name="Guan J."/>
            <person name="Zhang Y."/>
            <person name="Yu S."/>
            <person name="Liu X."/>
            <person name="Zhang Y."/>
            <person name="Hong G."/>
            <person name="Han B."/>
            <person name="Choisne N."/>
            <person name="Demange N."/>
            <person name="Orjeda G."/>
            <person name="Samain S."/>
            <person name="Cattolico L."/>
            <person name="Pelletier E."/>
            <person name="Couloux A."/>
            <person name="Segurens B."/>
            <person name="Wincker P."/>
            <person name="D'Hont A."/>
            <person name="Scarpelli C."/>
            <person name="Weissenbach J."/>
            <person name="Salanoubat M."/>
            <person name="Quetier F."/>
            <person name="Yu Y."/>
            <person name="Kim H.R."/>
            <person name="Rambo T."/>
            <person name="Currie J."/>
            <person name="Collura K."/>
            <person name="Luo M."/>
            <person name="Yang T."/>
            <person name="Ammiraju J.S.S."/>
            <person name="Engler F."/>
            <person name="Soderlund C."/>
            <person name="Wing R.A."/>
            <person name="Palmer L.E."/>
            <person name="de la Bastide M."/>
            <person name="Spiegel L."/>
            <person name="Nascimento L."/>
            <person name="Zutavern T."/>
            <person name="O'Shaughnessy A."/>
            <person name="Dike S."/>
            <person name="Dedhia N."/>
            <person name="Preston R."/>
            <person name="Balija V."/>
            <person name="McCombie W.R."/>
            <person name="Chow T."/>
            <person name="Chen H."/>
            <person name="Chung M."/>
            <person name="Chen C."/>
            <person name="Shaw J."/>
            <person name="Wu H."/>
            <person name="Hsiao K."/>
            <person name="Chao Y."/>
            <person name="Chu M."/>
            <person name="Cheng C."/>
            <person name="Hour A."/>
            <person name="Lee P."/>
            <person name="Lin S."/>
            <person name="Lin Y."/>
            <person name="Liou J."/>
            <person name="Liu S."/>
            <person name="Hsing Y."/>
            <person name="Raghuvanshi S."/>
            <person name="Mohanty A."/>
            <person name="Bharti A.K."/>
            <person name="Gaur A."/>
            <person name="Gupta V."/>
            <person name="Kumar D."/>
            <person name="Ravi V."/>
            <person name="Vij S."/>
            <person name="Kapur A."/>
            <person name="Khurana P."/>
            <person name="Khurana P."/>
            <person name="Khurana J.P."/>
            <person name="Tyagi A.K."/>
            <person name="Gaikwad K."/>
            <person name="Singh A."/>
            <person name="Dalal V."/>
            <person name="Srivastava S."/>
            <person name="Dixit A."/>
            <person name="Pal A.K."/>
            <person name="Ghazi I.A."/>
            <person name="Yadav M."/>
            <person name="Pandit A."/>
            <person name="Bhargava A."/>
            <person name="Sureshbabu K."/>
            <person name="Batra K."/>
            <person name="Sharma T.R."/>
            <person name="Mohapatra T."/>
            <person name="Singh N.K."/>
            <person name="Messing J."/>
            <person name="Nelson A.B."/>
            <person name="Fuks G."/>
            <person name="Kavchok S."/>
            <person name="Keizer G."/>
            <person name="Linton E."/>
            <person name="Llaca V."/>
            <person name="Song R."/>
            <person name="Tanyolac B."/>
            <person name="Young S."/>
            <person name="Ho-Il K."/>
            <person name="Hahn J.H."/>
            <person name="Sangsakoo G."/>
            <person name="Vanavichit A."/>
            <person name="de Mattos Luiz.A.T."/>
            <person name="Zimmer P.D."/>
            <person name="Malone G."/>
            <person name="Dellagostin O."/>
            <person name="de Oliveira A.C."/>
            <person name="Bevan M."/>
            <person name="Bancroft I."/>
            <person name="Minx P."/>
            <person name="Cordum H."/>
            <person name="Wilson R."/>
            <person name="Cheng Z."/>
            <person name="Jin W."/>
            <person name="Jiang J."/>
            <person name="Leong S.A."/>
            <person name="Iwama H."/>
            <person name="Gojobori T."/>
            <person name="Itoh T."/>
            <person name="Niimura Y."/>
            <person name="Fujii Y."/>
            <person name="Habara T."/>
            <person name="Sakai H."/>
            <person name="Sato Y."/>
            <person name="Wilson G."/>
            <person name="Kumar K."/>
            <person name="McCouch S."/>
            <person name="Juretic N."/>
            <person name="Hoen D."/>
            <person name="Wright S."/>
            <person name="Bruskiewich R."/>
            <person name="Bureau T."/>
            <person name="Miyao A."/>
            <person name="Hirochika H."/>
            <person name="Nishikawa T."/>
            <person name="Kadowaki K."/>
            <person name="Sugiura M."/>
            <person name="Burr B."/>
            <person name="Sasaki T."/>
        </authorList>
    </citation>
    <scope>NUCLEOTIDE SEQUENCE [LARGE SCALE GENOMIC DNA]</scope>
    <source>
        <strain evidence="3">cv. Nipponbare</strain>
    </source>
</reference>
<dbReference type="AlphaFoldDB" id="Q6YTT9"/>
<reference evidence="2" key="2">
    <citation type="submission" date="2002-11" db="EMBL/GenBank/DDBJ databases">
        <title>Oryza sativa nipponbare(GA3) genomic DNA, chromosome 8, PAC clone:P0419H09.</title>
        <authorList>
            <person name="Sasaki T."/>
            <person name="Matsumoto T."/>
            <person name="Katayose Y."/>
        </authorList>
    </citation>
    <scope>NUCLEOTIDE SEQUENCE</scope>
</reference>
<reference evidence="3" key="4">
    <citation type="journal article" date="2008" name="Nucleic Acids Res.">
        <title>The rice annotation project database (RAP-DB): 2008 update.</title>
        <authorList>
            <consortium name="The rice annotation project (RAP)"/>
        </authorList>
    </citation>
    <scope>GENOME REANNOTATION</scope>
    <source>
        <strain evidence="3">cv. Nipponbare</strain>
    </source>
</reference>
<sequence length="94" mass="10037">MKYSNRDRIGPCQQQLAGPINGVHRMLRMFEDPFPTAPPPPPSPIAIAIATEEEQEKAAGKESERLGSLVRASACGVALASPSIFGMNFAVSKV</sequence>
<evidence type="ECO:0000313" key="2">
    <source>
        <dbReference type="EMBL" id="BAD10702.1"/>
    </source>
</evidence>
<name>Q6YTT9_ORYSJ</name>
<dbReference type="Proteomes" id="UP000000763">
    <property type="component" value="Chromosome 8"/>
</dbReference>
<gene>
    <name evidence="1" type="ORF">OJ1111_H02.27</name>
    <name evidence="2" type="ORF">P0419H09.8</name>
</gene>
<evidence type="ECO:0000313" key="1">
    <source>
        <dbReference type="EMBL" id="BAD09303.1"/>
    </source>
</evidence>
<dbReference type="EMBL" id="AP004213">
    <property type="protein sequence ID" value="BAD09303.1"/>
    <property type="molecule type" value="Genomic_DNA"/>
</dbReference>
<evidence type="ECO:0000313" key="3">
    <source>
        <dbReference type="Proteomes" id="UP000000763"/>
    </source>
</evidence>